<dbReference type="OrthoDB" id="3268648at2"/>
<dbReference type="EMBL" id="DYUE01000164">
    <property type="protein sequence ID" value="HJG91501.1"/>
    <property type="molecule type" value="Genomic_DNA"/>
</dbReference>
<dbReference type="AlphaFoldDB" id="A0A921MWN5"/>
<evidence type="ECO:0000259" key="2">
    <source>
        <dbReference type="Pfam" id="PF01471"/>
    </source>
</evidence>
<organism evidence="3 4">
    <name type="scientific">Brachybacterium massiliense</name>
    <dbReference type="NCBI Taxonomy" id="1755098"/>
    <lineage>
        <taxon>Bacteria</taxon>
        <taxon>Bacillati</taxon>
        <taxon>Actinomycetota</taxon>
        <taxon>Actinomycetes</taxon>
        <taxon>Micrococcales</taxon>
        <taxon>Dermabacteraceae</taxon>
        <taxon>Brachybacterium</taxon>
    </lineage>
</organism>
<dbReference type="Gene3D" id="1.10.101.10">
    <property type="entry name" value="PGBD-like superfamily/PGBD"/>
    <property type="match status" value="1"/>
</dbReference>
<sequence>MTSGSRSPARLLLLVLLCLVLLAAAFWAGRVTVGPSPIDAVEETGAPVVTVSTQEVGRSFTLVTTVTQSFAPIAVNSLTGTVTAVGEPGPVDIGDLLYAVDLVPVRAVPGEVPFYRDLEPGSRGDDVAQIQDALRELGHLGHEADGNFDAATERAVRAWQRESGRPATGSLPHGELVAIPHLPSPVRLDSTVVGVGLQVAGGETAVTVPAGEPRFVMSVSTAQAQLIPSDATLTVHSGEDSWPAIIAESGPGDTGTDLVLAAPDGGPVCGEQCASLSGAESLNLMTDVLLVPAQSGPAVPQAAILTGADGRTTVRLAGSGESVEVTVLGVQDGIAVVDGLSDGQEIQLPQGDAPLETSGDSPPASDGGE</sequence>
<evidence type="ECO:0000256" key="1">
    <source>
        <dbReference type="SAM" id="MobiDB-lite"/>
    </source>
</evidence>
<feature type="region of interest" description="Disordered" evidence="1">
    <location>
        <begin position="344"/>
        <end position="369"/>
    </location>
</feature>
<reference evidence="3" key="2">
    <citation type="submission" date="2021-09" db="EMBL/GenBank/DDBJ databases">
        <authorList>
            <person name="Gilroy R."/>
        </authorList>
    </citation>
    <scope>NUCLEOTIDE SEQUENCE</scope>
    <source>
        <strain evidence="3">ChiGjej5B5-22894</strain>
    </source>
</reference>
<dbReference type="InterPro" id="IPR002477">
    <property type="entry name" value="Peptidoglycan-bd-like"/>
</dbReference>
<comment type="caution">
    <text evidence="3">The sequence shown here is derived from an EMBL/GenBank/DDBJ whole genome shotgun (WGS) entry which is preliminary data.</text>
</comment>
<evidence type="ECO:0000313" key="3">
    <source>
        <dbReference type="EMBL" id="HJG91501.1"/>
    </source>
</evidence>
<gene>
    <name evidence="3" type="ORF">K8V81_07225</name>
</gene>
<dbReference type="Proteomes" id="UP000742460">
    <property type="component" value="Unassembled WGS sequence"/>
</dbReference>
<dbReference type="InterPro" id="IPR036365">
    <property type="entry name" value="PGBD-like_sf"/>
</dbReference>
<protein>
    <submittedName>
        <fullName evidence="3">Peptidoglycan-binding protein</fullName>
    </submittedName>
</protein>
<dbReference type="Pfam" id="PF01471">
    <property type="entry name" value="PG_binding_1"/>
    <property type="match status" value="1"/>
</dbReference>
<accession>A0A921MWN5</accession>
<feature type="domain" description="Peptidoglycan binding-like" evidence="2">
    <location>
        <begin position="123"/>
        <end position="170"/>
    </location>
</feature>
<proteinExistence type="predicted"/>
<dbReference type="RefSeq" id="WP_087485614.1">
    <property type="nucleotide sequence ID" value="NZ_FXXB01000008.1"/>
</dbReference>
<dbReference type="SUPFAM" id="SSF47090">
    <property type="entry name" value="PGBD-like"/>
    <property type="match status" value="1"/>
</dbReference>
<name>A0A921MWN5_9MICO</name>
<reference evidence="3" key="1">
    <citation type="journal article" date="2021" name="PeerJ">
        <title>Extensive microbial diversity within the chicken gut microbiome revealed by metagenomics and culture.</title>
        <authorList>
            <person name="Gilroy R."/>
            <person name="Ravi A."/>
            <person name="Getino M."/>
            <person name="Pursley I."/>
            <person name="Horton D.L."/>
            <person name="Alikhan N.F."/>
            <person name="Baker D."/>
            <person name="Gharbi K."/>
            <person name="Hall N."/>
            <person name="Watson M."/>
            <person name="Adriaenssens E.M."/>
            <person name="Foster-Nyarko E."/>
            <person name="Jarju S."/>
            <person name="Secka A."/>
            <person name="Antonio M."/>
            <person name="Oren A."/>
            <person name="Chaudhuri R.R."/>
            <person name="La Ragione R."/>
            <person name="Hildebrand F."/>
            <person name="Pallen M.J."/>
        </authorList>
    </citation>
    <scope>NUCLEOTIDE SEQUENCE</scope>
    <source>
        <strain evidence="3">ChiGjej5B5-22894</strain>
    </source>
</reference>
<evidence type="ECO:0000313" key="4">
    <source>
        <dbReference type="Proteomes" id="UP000742460"/>
    </source>
</evidence>
<dbReference type="InterPro" id="IPR036366">
    <property type="entry name" value="PGBDSf"/>
</dbReference>